<accession>A0ABY0QS82</accession>
<protein>
    <submittedName>
        <fullName evidence="1">Uncharacterized protein</fullName>
    </submittedName>
</protein>
<evidence type="ECO:0000313" key="1">
    <source>
        <dbReference type="EMBL" id="SDL71455.1"/>
    </source>
</evidence>
<organism evidence="1 2">
    <name type="scientific">Chryseobacterium taihuense</name>
    <dbReference type="NCBI Taxonomy" id="1141221"/>
    <lineage>
        <taxon>Bacteria</taxon>
        <taxon>Pseudomonadati</taxon>
        <taxon>Bacteroidota</taxon>
        <taxon>Flavobacteriia</taxon>
        <taxon>Flavobacteriales</taxon>
        <taxon>Weeksellaceae</taxon>
        <taxon>Chryseobacterium group</taxon>
        <taxon>Chryseobacterium</taxon>
    </lineage>
</organism>
<reference evidence="1 2" key="1">
    <citation type="submission" date="2016-10" db="EMBL/GenBank/DDBJ databases">
        <authorList>
            <person name="Varghese N."/>
            <person name="Submissions S."/>
        </authorList>
    </citation>
    <scope>NUCLEOTIDE SEQUENCE [LARGE SCALE GENOMIC DNA]</scope>
    <source>
        <strain evidence="1 2">CGMCC 1.10941</strain>
    </source>
</reference>
<sequence>MKPEFYFKRKIHIEPKLSKYFILKIEFLINACKEYKFDICLTTPSKIL</sequence>
<evidence type="ECO:0000313" key="2">
    <source>
        <dbReference type="Proteomes" id="UP000199242"/>
    </source>
</evidence>
<name>A0ABY0QS82_9FLAO</name>
<comment type="caution">
    <text evidence="1">The sequence shown here is derived from an EMBL/GenBank/DDBJ whole genome shotgun (WGS) entry which is preliminary data.</text>
</comment>
<keyword evidence="2" id="KW-1185">Reference proteome</keyword>
<proteinExistence type="predicted"/>
<dbReference type="EMBL" id="FNHD01000005">
    <property type="protein sequence ID" value="SDL71455.1"/>
    <property type="molecule type" value="Genomic_DNA"/>
</dbReference>
<gene>
    <name evidence="1" type="ORF">SAMN05216273_10541</name>
</gene>
<dbReference type="Proteomes" id="UP000199242">
    <property type="component" value="Unassembled WGS sequence"/>
</dbReference>